<dbReference type="AlphaFoldDB" id="A0A9P6XJE0"/>
<accession>A0A9P6XJE0</accession>
<evidence type="ECO:0000313" key="2">
    <source>
        <dbReference type="EMBL" id="KAG1314931.1"/>
    </source>
</evidence>
<dbReference type="SUPFAM" id="SSF52266">
    <property type="entry name" value="SGNH hydrolase"/>
    <property type="match status" value="1"/>
</dbReference>
<dbReference type="Gene3D" id="3.40.50.1110">
    <property type="entry name" value="SGNH hydrolase"/>
    <property type="match status" value="1"/>
</dbReference>
<evidence type="ECO:0000313" key="3">
    <source>
        <dbReference type="Proteomes" id="UP000716291"/>
    </source>
</evidence>
<name>A0A9P6XJE0_RHIOR</name>
<dbReference type="Proteomes" id="UP000716291">
    <property type="component" value="Unassembled WGS sequence"/>
</dbReference>
<dbReference type="Gene3D" id="2.60.120.260">
    <property type="entry name" value="Galactose-binding domain-like"/>
    <property type="match status" value="1"/>
</dbReference>
<sequence>MTQRLILLLYFVYNTVLAITKVSFDDPNIQYIGRWQPTTEDIQSSWPGAYFKVIFQQTRTVKLQLTKPANVLIRIDGGSTSFFANTTPTIDLVPLPDSGQHQVLVMATESIGVQSLVIEDTGTTVPPTQNNLPLVEFIGHDLTLGTETSQGPFTSFAWLTSDMINADHILTAYRDATLINGLSKKYFDMLPQQRTSKPRGAVILLGTNDKQKGYSSKDYREELVSFLVRIRQTSLGSDAPIFILSEPLGDMFRSSQYSVLELNRQGDQQVYFIDTTGWIKYGPTFYHDKGHLNDAGHELFAKRLAPLLQSKLSNPRQPLPGPIPNPNLPGDWQTMDVGDETQIGLPGTVSADSSSTFTLWGSGADIDNDSDAFRFMYQPFSGSGAIESTIRSHSTFAKCAKAGIMIREHLGSGSPLIMLGISPADGVFVQVRYHNFQPTKIIKKMKASPPYRLRLVRQSDDLFEAHIQHIDILGASTAWEPFVSITFPLSKDVYAGLAVTSCDTSVVSVAKFTEVTLYHTSTLTRVGGPRLVNQQS</sequence>
<feature type="signal peptide" evidence="1">
    <location>
        <begin position="1"/>
        <end position="18"/>
    </location>
</feature>
<gene>
    <name evidence="2" type="ORF">G6F64_001063</name>
</gene>
<dbReference type="InterPro" id="IPR036514">
    <property type="entry name" value="SGNH_hydro_sf"/>
</dbReference>
<dbReference type="Gene3D" id="2.60.120.200">
    <property type="match status" value="1"/>
</dbReference>
<dbReference type="EMBL" id="JAANQT010000076">
    <property type="protein sequence ID" value="KAG1314931.1"/>
    <property type="molecule type" value="Genomic_DNA"/>
</dbReference>
<protein>
    <recommendedName>
        <fullName evidence="4">SGNH hydrolase-type esterase domain-containing protein</fullName>
    </recommendedName>
</protein>
<organism evidence="2 3">
    <name type="scientific">Rhizopus oryzae</name>
    <name type="common">Mucormycosis agent</name>
    <name type="synonym">Rhizopus arrhizus var. delemar</name>
    <dbReference type="NCBI Taxonomy" id="64495"/>
    <lineage>
        <taxon>Eukaryota</taxon>
        <taxon>Fungi</taxon>
        <taxon>Fungi incertae sedis</taxon>
        <taxon>Mucoromycota</taxon>
        <taxon>Mucoromycotina</taxon>
        <taxon>Mucoromycetes</taxon>
        <taxon>Mucorales</taxon>
        <taxon>Mucorineae</taxon>
        <taxon>Rhizopodaceae</taxon>
        <taxon>Rhizopus</taxon>
    </lineage>
</organism>
<keyword evidence="3" id="KW-1185">Reference proteome</keyword>
<comment type="caution">
    <text evidence="2">The sequence shown here is derived from an EMBL/GenBank/DDBJ whole genome shotgun (WGS) entry which is preliminary data.</text>
</comment>
<evidence type="ECO:0000256" key="1">
    <source>
        <dbReference type="SAM" id="SignalP"/>
    </source>
</evidence>
<reference evidence="2" key="1">
    <citation type="journal article" date="2020" name="Microb. Genom.">
        <title>Genetic diversity of clinical and environmental Mucorales isolates obtained from an investigation of mucormycosis cases among solid organ transplant recipients.</title>
        <authorList>
            <person name="Nguyen M.H."/>
            <person name="Kaul D."/>
            <person name="Muto C."/>
            <person name="Cheng S.J."/>
            <person name="Richter R.A."/>
            <person name="Bruno V.M."/>
            <person name="Liu G."/>
            <person name="Beyhan S."/>
            <person name="Sundermann A.J."/>
            <person name="Mounaud S."/>
            <person name="Pasculle A.W."/>
            <person name="Nierman W.C."/>
            <person name="Driscoll E."/>
            <person name="Cumbie R."/>
            <person name="Clancy C.J."/>
            <person name="Dupont C.L."/>
        </authorList>
    </citation>
    <scope>NUCLEOTIDE SEQUENCE</scope>
    <source>
        <strain evidence="2">GL11</strain>
    </source>
</reference>
<proteinExistence type="predicted"/>
<dbReference type="OrthoDB" id="426133at2759"/>
<keyword evidence="1" id="KW-0732">Signal</keyword>
<feature type="chain" id="PRO_5040169859" description="SGNH hydrolase-type esterase domain-containing protein" evidence="1">
    <location>
        <begin position="19"/>
        <end position="536"/>
    </location>
</feature>
<evidence type="ECO:0008006" key="4">
    <source>
        <dbReference type="Google" id="ProtNLM"/>
    </source>
</evidence>